<dbReference type="CDD" id="cd04079">
    <property type="entry name" value="CBM6_agarase-like"/>
    <property type="match status" value="1"/>
</dbReference>
<gene>
    <name evidence="8" type="ORF">GCM10023331_01460</name>
</gene>
<feature type="domain" description="CBM6" evidence="6">
    <location>
        <begin position="373"/>
        <end position="500"/>
    </location>
</feature>
<evidence type="ECO:0000256" key="1">
    <source>
        <dbReference type="ARBA" id="ARBA00006865"/>
    </source>
</evidence>
<evidence type="ECO:0000259" key="7">
    <source>
        <dbReference type="PROSITE" id="PS51762"/>
    </source>
</evidence>
<evidence type="ECO:0000313" key="9">
    <source>
        <dbReference type="Proteomes" id="UP001500298"/>
    </source>
</evidence>
<dbReference type="InterPro" id="IPR050546">
    <property type="entry name" value="Glycosyl_Hydrlase_16"/>
</dbReference>
<dbReference type="InterPro" id="IPR006584">
    <property type="entry name" value="Cellulose-bd_IV"/>
</dbReference>
<name>A0ABP9D0E0_9BACT</name>
<dbReference type="CDD" id="cd02178">
    <property type="entry name" value="GH16_beta_agarase"/>
    <property type="match status" value="1"/>
</dbReference>
<keyword evidence="9" id="KW-1185">Reference proteome</keyword>
<dbReference type="InterPro" id="IPR026444">
    <property type="entry name" value="Secre_tail"/>
</dbReference>
<dbReference type="Pfam" id="PF18962">
    <property type="entry name" value="Por_Secre_tail"/>
    <property type="match status" value="1"/>
</dbReference>
<evidence type="ECO:0000313" key="8">
    <source>
        <dbReference type="EMBL" id="GAA4820833.1"/>
    </source>
</evidence>
<feature type="signal peptide" evidence="5">
    <location>
        <begin position="1"/>
        <end position="21"/>
    </location>
</feature>
<dbReference type="Proteomes" id="UP001500298">
    <property type="component" value="Unassembled WGS sequence"/>
</dbReference>
<reference evidence="9" key="1">
    <citation type="journal article" date="2019" name="Int. J. Syst. Evol. Microbiol.">
        <title>The Global Catalogue of Microorganisms (GCM) 10K type strain sequencing project: providing services to taxonomists for standard genome sequencing and annotation.</title>
        <authorList>
            <consortium name="The Broad Institute Genomics Platform"/>
            <consortium name="The Broad Institute Genome Sequencing Center for Infectious Disease"/>
            <person name="Wu L."/>
            <person name="Ma J."/>
        </authorList>
    </citation>
    <scope>NUCLEOTIDE SEQUENCE [LARGE SCALE GENOMIC DNA]</scope>
    <source>
        <strain evidence="9">JCM 18326</strain>
    </source>
</reference>
<comment type="similarity">
    <text evidence="1">Belongs to the glycosyl hydrolase 16 family.</text>
</comment>
<keyword evidence="4" id="KW-0326">Glycosidase</keyword>
<dbReference type="InterPro" id="IPR013320">
    <property type="entry name" value="ConA-like_dom_sf"/>
</dbReference>
<dbReference type="PROSITE" id="PS51762">
    <property type="entry name" value="GH16_2"/>
    <property type="match status" value="1"/>
</dbReference>
<accession>A0ABP9D0E0</accession>
<dbReference type="PANTHER" id="PTHR10963:SF55">
    <property type="entry name" value="GLYCOSIDE HYDROLASE FAMILY 16 PROTEIN"/>
    <property type="match status" value="1"/>
</dbReference>
<dbReference type="Gene3D" id="2.60.120.260">
    <property type="entry name" value="Galactose-binding domain-like"/>
    <property type="match status" value="1"/>
</dbReference>
<dbReference type="InterPro" id="IPR000757">
    <property type="entry name" value="Beta-glucanase-like"/>
</dbReference>
<organism evidence="8 9">
    <name type="scientific">Algivirga pacifica</name>
    <dbReference type="NCBI Taxonomy" id="1162670"/>
    <lineage>
        <taxon>Bacteria</taxon>
        <taxon>Pseudomonadati</taxon>
        <taxon>Bacteroidota</taxon>
        <taxon>Cytophagia</taxon>
        <taxon>Cytophagales</taxon>
        <taxon>Flammeovirgaceae</taxon>
        <taxon>Algivirga</taxon>
    </lineage>
</organism>
<dbReference type="PROSITE" id="PS51175">
    <property type="entry name" value="CBM6"/>
    <property type="match status" value="1"/>
</dbReference>
<dbReference type="SUPFAM" id="SSF49785">
    <property type="entry name" value="Galactose-binding domain-like"/>
    <property type="match status" value="1"/>
</dbReference>
<dbReference type="RefSeq" id="WP_345368496.1">
    <property type="nucleotide sequence ID" value="NZ_BAABJX010000004.1"/>
</dbReference>
<dbReference type="NCBIfam" id="TIGR04183">
    <property type="entry name" value="Por_Secre_tail"/>
    <property type="match status" value="1"/>
</dbReference>
<evidence type="ECO:0000256" key="5">
    <source>
        <dbReference type="SAM" id="SignalP"/>
    </source>
</evidence>
<proteinExistence type="inferred from homology"/>
<evidence type="ECO:0000256" key="2">
    <source>
        <dbReference type="ARBA" id="ARBA00022729"/>
    </source>
</evidence>
<evidence type="ECO:0000256" key="3">
    <source>
        <dbReference type="ARBA" id="ARBA00022801"/>
    </source>
</evidence>
<feature type="domain" description="GH16" evidence="7">
    <location>
        <begin position="22"/>
        <end position="365"/>
    </location>
</feature>
<keyword evidence="3" id="KW-0378">Hydrolase</keyword>
<dbReference type="SMART" id="SM00606">
    <property type="entry name" value="CBD_IV"/>
    <property type="match status" value="1"/>
</dbReference>
<comment type="caution">
    <text evidence="8">The sequence shown here is derived from an EMBL/GenBank/DDBJ whole genome shotgun (WGS) entry which is preliminary data.</text>
</comment>
<evidence type="ECO:0000259" key="6">
    <source>
        <dbReference type="PROSITE" id="PS51175"/>
    </source>
</evidence>
<feature type="chain" id="PRO_5045314082" description="Agarase" evidence="5">
    <location>
        <begin position="22"/>
        <end position="586"/>
    </location>
</feature>
<keyword evidence="2 5" id="KW-0732">Signal</keyword>
<dbReference type="SUPFAM" id="SSF49899">
    <property type="entry name" value="Concanavalin A-like lectins/glucanases"/>
    <property type="match status" value="2"/>
</dbReference>
<dbReference type="Pfam" id="PF03422">
    <property type="entry name" value="CBM_6"/>
    <property type="match status" value="1"/>
</dbReference>
<sequence length="586" mass="65611">MRTRLLVILFYSIGWLTTAFAQEWSGIPIAPDAGNGKQWELQTVPSDDFNYTFNETTQRTNFGSNKWYNFYHNQWDGPGTTYWQHNHVSVDGDNLVLRSSRNPSTAKMGVPGVNAGCITSNTKVKYPVFVEASVSVADIALASDVWLLSPDDTQEIDIIECYGGAGSGNEFFSQFIHLSHHSFIRNPFTDYQPRDYNSWWAKDGVSSWGTYCWNNGSRKYVRIGVNWISPTHFEYYIDGELVRVLYDKAFATKKGSTWYYTYPTMANGNLVFDGGYQAVVNHASSSNYNFQMLQSASNASSVSVIDPYNFQGGNGFTKELDIIINVESQDWHVADDRTPSDADLSNPAKNTMKVDWIRVYKPVAQEENTSSSITIEAEDFIESSGTFNDGHVPYGVNSTGFGINWVNREDWADYTFYVTQAGEYAFSYTIATPMANAQIELVIDGQGVSQDNVPNTGDWNAYTTLQAYGKKTLSVGQHTLRVFASGSNDWQWNLDKVVLNSTNGSARKAQEMHLKTLKIVPNPASDHCQIIGLPIIDHVQVYNALGAKVNIPVNGNVLNLKGLKEGMYWVEVNSGHDRVVERLLIQ</sequence>
<dbReference type="InterPro" id="IPR016287">
    <property type="entry name" value="Beta_agarase"/>
</dbReference>
<evidence type="ECO:0000256" key="4">
    <source>
        <dbReference type="ARBA" id="ARBA00023295"/>
    </source>
</evidence>
<protein>
    <recommendedName>
        <fullName evidence="10">Agarase</fullName>
    </recommendedName>
</protein>
<dbReference type="Gene3D" id="2.60.120.200">
    <property type="match status" value="1"/>
</dbReference>
<dbReference type="InterPro" id="IPR008979">
    <property type="entry name" value="Galactose-bd-like_sf"/>
</dbReference>
<evidence type="ECO:0008006" key="10">
    <source>
        <dbReference type="Google" id="ProtNLM"/>
    </source>
</evidence>
<dbReference type="InterPro" id="IPR005084">
    <property type="entry name" value="CBM6"/>
</dbReference>
<dbReference type="EMBL" id="BAABJX010000004">
    <property type="protein sequence ID" value="GAA4820833.1"/>
    <property type="molecule type" value="Genomic_DNA"/>
</dbReference>
<dbReference type="PANTHER" id="PTHR10963">
    <property type="entry name" value="GLYCOSYL HYDROLASE-RELATED"/>
    <property type="match status" value="1"/>
</dbReference>